<dbReference type="OrthoDB" id="5594530at2759"/>
<reference evidence="2" key="1">
    <citation type="submission" date="2022-07" db="EMBL/GenBank/DDBJ databases">
        <title>Phylogenomic reconstructions and comparative analyses of Kickxellomycotina fungi.</title>
        <authorList>
            <person name="Reynolds N.K."/>
            <person name="Stajich J.E."/>
            <person name="Barry K."/>
            <person name="Grigoriev I.V."/>
            <person name="Crous P."/>
            <person name="Smith M.E."/>
        </authorList>
    </citation>
    <scope>NUCLEOTIDE SEQUENCE</scope>
    <source>
        <strain evidence="2">BCRC 34381</strain>
    </source>
</reference>
<feature type="transmembrane region" description="Helical" evidence="1">
    <location>
        <begin position="148"/>
        <end position="173"/>
    </location>
</feature>
<evidence type="ECO:0000313" key="2">
    <source>
        <dbReference type="EMBL" id="KAJ1721158.1"/>
    </source>
</evidence>
<evidence type="ECO:0000256" key="1">
    <source>
        <dbReference type="SAM" id="Phobius"/>
    </source>
</evidence>
<dbReference type="Proteomes" id="UP001143981">
    <property type="component" value="Unassembled WGS sequence"/>
</dbReference>
<keyword evidence="3" id="KW-1185">Reference proteome</keyword>
<evidence type="ECO:0000313" key="3">
    <source>
        <dbReference type="Proteomes" id="UP001143981"/>
    </source>
</evidence>
<comment type="caution">
    <text evidence="2">The sequence shown here is derived from an EMBL/GenBank/DDBJ whole genome shotgun (WGS) entry which is preliminary data.</text>
</comment>
<sequence length="262" mass="28555">HEREAAGLPPAEPSEFDVSDYMSINPEMEPDRFPNPAVAGDYVSMVDRYTLPSEYQDSNVLPRSPSPPMPASTYSSYASKVHLRVDDDGSTVSGAGTLSPRGNEAAVAGKGRIVLILLRILHTVSGLLLAGCFGAMEAYMLVRQFEIVVIPLSVCRLILVTALIVILLCDWGFPRRIHRYFPMYSYRHSLMPFGLSHVSVAFFALSDPALAGMASSRSQSRFAQIAFPLILVCSSLVMLNGVASFIAGAIGGVGFRIRRRNR</sequence>
<keyword evidence="1" id="KW-0812">Transmembrane</keyword>
<name>A0A9W7XYU8_9FUNG</name>
<organism evidence="2 3">
    <name type="scientific">Coemansia biformis</name>
    <dbReference type="NCBI Taxonomy" id="1286918"/>
    <lineage>
        <taxon>Eukaryota</taxon>
        <taxon>Fungi</taxon>
        <taxon>Fungi incertae sedis</taxon>
        <taxon>Zoopagomycota</taxon>
        <taxon>Kickxellomycotina</taxon>
        <taxon>Kickxellomycetes</taxon>
        <taxon>Kickxellales</taxon>
        <taxon>Kickxellaceae</taxon>
        <taxon>Coemansia</taxon>
    </lineage>
</organism>
<keyword evidence="1" id="KW-0472">Membrane</keyword>
<feature type="transmembrane region" description="Helical" evidence="1">
    <location>
        <begin position="225"/>
        <end position="255"/>
    </location>
</feature>
<gene>
    <name evidence="2" type="ORF">LPJ61_006073</name>
</gene>
<proteinExistence type="predicted"/>
<dbReference type="AlphaFoldDB" id="A0A9W7XYU8"/>
<feature type="non-terminal residue" evidence="2">
    <location>
        <position position="1"/>
    </location>
</feature>
<feature type="transmembrane region" description="Helical" evidence="1">
    <location>
        <begin position="120"/>
        <end position="142"/>
    </location>
</feature>
<feature type="transmembrane region" description="Helical" evidence="1">
    <location>
        <begin position="185"/>
        <end position="205"/>
    </location>
</feature>
<accession>A0A9W7XYU8</accession>
<keyword evidence="1" id="KW-1133">Transmembrane helix</keyword>
<protein>
    <submittedName>
        <fullName evidence="2">Uncharacterized protein</fullName>
    </submittedName>
</protein>
<dbReference type="EMBL" id="JANBOI010002546">
    <property type="protein sequence ID" value="KAJ1721158.1"/>
    <property type="molecule type" value="Genomic_DNA"/>
</dbReference>